<comment type="caution">
    <text evidence="1">The sequence shown here is derived from an EMBL/GenBank/DDBJ whole genome shotgun (WGS) entry which is preliminary data.</text>
</comment>
<organism evidence="1 2">
    <name type="scientific">Aquimarina algicola</name>
    <dbReference type="NCBI Taxonomy" id="2589995"/>
    <lineage>
        <taxon>Bacteria</taxon>
        <taxon>Pseudomonadati</taxon>
        <taxon>Bacteroidota</taxon>
        <taxon>Flavobacteriia</taxon>
        <taxon>Flavobacteriales</taxon>
        <taxon>Flavobacteriaceae</taxon>
        <taxon>Aquimarina</taxon>
    </lineage>
</organism>
<evidence type="ECO:0000313" key="2">
    <source>
        <dbReference type="Proteomes" id="UP000315540"/>
    </source>
</evidence>
<evidence type="ECO:0000313" key="1">
    <source>
        <dbReference type="EMBL" id="TPN88881.1"/>
    </source>
</evidence>
<protein>
    <recommendedName>
        <fullName evidence="3">CpXC domain-containing protein</fullName>
    </recommendedName>
</protein>
<keyword evidence="2" id="KW-1185">Reference proteome</keyword>
<dbReference type="OrthoDB" id="1429679at2"/>
<accession>A0A504JQ38</accession>
<dbReference type="EMBL" id="VFWZ01000001">
    <property type="protein sequence ID" value="TPN88881.1"/>
    <property type="molecule type" value="Genomic_DNA"/>
</dbReference>
<reference evidence="1 2" key="1">
    <citation type="submission" date="2019-06" db="EMBL/GenBank/DDBJ databases">
        <authorList>
            <person name="Meng X."/>
        </authorList>
    </citation>
    <scope>NUCLEOTIDE SEQUENCE [LARGE SCALE GENOMIC DNA]</scope>
    <source>
        <strain evidence="1 2">M625</strain>
    </source>
</reference>
<gene>
    <name evidence="1" type="ORF">FHK87_01310</name>
</gene>
<dbReference type="Proteomes" id="UP000315540">
    <property type="component" value="Unassembled WGS sequence"/>
</dbReference>
<dbReference type="AlphaFoldDB" id="A0A504JQ38"/>
<sequence length="171" mass="20268">MDKKNHKIERECLKCGTIQSLTVTKKEAAFDLIDYDRVLGVKCPKCFNKQFSITFQNVTLDLDILKEWSLDSELYLQEQDEELLLADELYLDIVLKTLDTHKILDHKRNILLEALCIIVYDNTIKENPKRDEDLKNRVIFELNTRIEQLRLADDWVMDYIKEVVYPQLNTM</sequence>
<evidence type="ECO:0008006" key="3">
    <source>
        <dbReference type="Google" id="ProtNLM"/>
    </source>
</evidence>
<proteinExistence type="predicted"/>
<name>A0A504JQ38_9FLAO</name>
<dbReference type="RefSeq" id="WP_140588862.1">
    <property type="nucleotide sequence ID" value="NZ_VFWZ01000001.1"/>
</dbReference>